<reference evidence="4 5" key="1">
    <citation type="submission" date="2016-09" db="EMBL/GenBank/DDBJ databases">
        <title>Genomic analysis reveals versatility of anaerobic energy metabolism of Geosporobacter ferrireducens IRF9 of phylum Firmicutes.</title>
        <authorList>
            <person name="Kim S.-J."/>
        </authorList>
    </citation>
    <scope>NUCLEOTIDE SEQUENCE [LARGE SCALE GENOMIC DNA]</scope>
    <source>
        <strain evidence="4 5">IRF9</strain>
    </source>
</reference>
<dbReference type="GO" id="GO:0070025">
    <property type="term" value="F:carbon monoxide binding"/>
    <property type="evidence" value="ECO:0007669"/>
    <property type="project" value="TreeGrafter"/>
</dbReference>
<dbReference type="EMBL" id="CP017269">
    <property type="protein sequence ID" value="AOT71640.1"/>
    <property type="molecule type" value="Genomic_DNA"/>
</dbReference>
<proteinExistence type="inferred from homology"/>
<name>A0A1D8GL58_9FIRM</name>
<dbReference type="OrthoDB" id="9770424at2"/>
<evidence type="ECO:0000256" key="2">
    <source>
        <dbReference type="ARBA" id="ARBA00022723"/>
    </source>
</evidence>
<dbReference type="GO" id="GO:0005506">
    <property type="term" value="F:iron ion binding"/>
    <property type="evidence" value="ECO:0007669"/>
    <property type="project" value="TreeGrafter"/>
</dbReference>
<dbReference type="InterPro" id="IPR042244">
    <property type="entry name" value="HypD_2_sf"/>
</dbReference>
<dbReference type="STRING" id="1424294.Gferi_20130"/>
<dbReference type="Proteomes" id="UP000095743">
    <property type="component" value="Chromosome"/>
</dbReference>
<protein>
    <submittedName>
        <fullName evidence="4">Hydrogenase formation protein HypD</fullName>
    </submittedName>
</protein>
<keyword evidence="2" id="KW-0479">Metal-binding</keyword>
<accession>A0A1D8GL58</accession>
<evidence type="ECO:0000256" key="3">
    <source>
        <dbReference type="ARBA" id="ARBA00023004"/>
    </source>
</evidence>
<comment type="similarity">
    <text evidence="1">Belongs to the HypD family.</text>
</comment>
<evidence type="ECO:0000256" key="1">
    <source>
        <dbReference type="ARBA" id="ARBA00007888"/>
    </source>
</evidence>
<gene>
    <name evidence="4" type="ORF">Gferi_20130</name>
</gene>
<dbReference type="NCBIfam" id="TIGR00075">
    <property type="entry name" value="hypD"/>
    <property type="match status" value="1"/>
</dbReference>
<dbReference type="AlphaFoldDB" id="A0A1D8GL58"/>
<organism evidence="4 5">
    <name type="scientific">Geosporobacter ferrireducens</name>
    <dbReference type="NCBI Taxonomy" id="1424294"/>
    <lineage>
        <taxon>Bacteria</taxon>
        <taxon>Bacillati</taxon>
        <taxon>Bacillota</taxon>
        <taxon>Clostridia</taxon>
        <taxon>Peptostreptococcales</taxon>
        <taxon>Thermotaleaceae</taxon>
        <taxon>Geosporobacter</taxon>
    </lineage>
</organism>
<dbReference type="GO" id="GO:0051539">
    <property type="term" value="F:4 iron, 4 sulfur cluster binding"/>
    <property type="evidence" value="ECO:0007669"/>
    <property type="project" value="TreeGrafter"/>
</dbReference>
<evidence type="ECO:0000313" key="5">
    <source>
        <dbReference type="Proteomes" id="UP000095743"/>
    </source>
</evidence>
<dbReference type="InterPro" id="IPR042243">
    <property type="entry name" value="HypD_1"/>
</dbReference>
<keyword evidence="5" id="KW-1185">Reference proteome</keyword>
<dbReference type="PANTHER" id="PTHR30149">
    <property type="entry name" value="HYDROGENASE PROTEIN ASSEMBLY PROTEIN HYPD"/>
    <property type="match status" value="1"/>
</dbReference>
<keyword evidence="3" id="KW-0408">Iron</keyword>
<dbReference type="Gene3D" id="6.10.20.100">
    <property type="match status" value="1"/>
</dbReference>
<dbReference type="PANTHER" id="PTHR30149:SF0">
    <property type="entry name" value="HYDROGENASE MATURATION FACTOR HYPD"/>
    <property type="match status" value="1"/>
</dbReference>
<dbReference type="InterPro" id="IPR002780">
    <property type="entry name" value="Hyd_form_HypD"/>
</dbReference>
<dbReference type="RefSeq" id="WP_069979693.1">
    <property type="nucleotide sequence ID" value="NZ_CP017269.1"/>
</dbReference>
<evidence type="ECO:0000313" key="4">
    <source>
        <dbReference type="EMBL" id="AOT71640.1"/>
    </source>
</evidence>
<sequence length="363" mass="40415">MKYLTEFRDPGLTRKLVQKIENMADKEITIMEVCGTHTMAIFKSGLRQLLPHQIRLISGPGCPVCVTPQSYIDTAIQLTERQDVIITAFGDMLRVPGTEGSLMAQKSKGRDVRMVYSPLDVVQLAAENPQKEVIFLAVGFETTAPTIALSVEQAKKANINNYSILQSIKTMPNTMEELVREEDIQIDGFLCPGHVSAVIGVKPYRFLSEKYSLPAVIAGFEPTDIIMGIYHILDMLDKKESQVRNEYTRLVTEDGNLKALEMIERVFEETASVWRGLGSIEGTGLRLRQDYESYDTVKKLGIQAAPEQPAKGCICGEILKGKVSPLDCRLFSTKCTPETPVGACMVSEEGTCAAYYRYKPNHF</sequence>
<dbReference type="PIRSF" id="PIRSF005622">
    <property type="entry name" value="Hydrgn_mat_hypD"/>
    <property type="match status" value="1"/>
</dbReference>
<dbReference type="Pfam" id="PF01924">
    <property type="entry name" value="HypD"/>
    <property type="match status" value="1"/>
</dbReference>
<dbReference type="Gene3D" id="3.40.50.11750">
    <property type="entry name" value="HypD, alpha/beta domain 1"/>
    <property type="match status" value="2"/>
</dbReference>
<dbReference type="KEGG" id="gfe:Gferi_20130"/>
<dbReference type="GO" id="GO:0051604">
    <property type="term" value="P:protein maturation"/>
    <property type="evidence" value="ECO:0007669"/>
    <property type="project" value="TreeGrafter"/>
</dbReference>